<dbReference type="InterPro" id="IPR018062">
    <property type="entry name" value="HTH_AraC-typ_CS"/>
</dbReference>
<dbReference type="Pfam" id="PF12833">
    <property type="entry name" value="HTH_18"/>
    <property type="match status" value="1"/>
</dbReference>
<dbReference type="EMBL" id="JAFBDR010000037">
    <property type="protein sequence ID" value="MBM7573547.1"/>
    <property type="molecule type" value="Genomic_DNA"/>
</dbReference>
<dbReference type="PANTHER" id="PTHR43280:SF28">
    <property type="entry name" value="HTH-TYPE TRANSCRIPTIONAL ACTIVATOR RHAS"/>
    <property type="match status" value="1"/>
</dbReference>
<dbReference type="Gene3D" id="1.10.10.60">
    <property type="entry name" value="Homeodomain-like"/>
    <property type="match status" value="2"/>
</dbReference>
<keyword evidence="4" id="KW-0472">Membrane</keyword>
<evidence type="ECO:0000259" key="5">
    <source>
        <dbReference type="PROSITE" id="PS01124"/>
    </source>
</evidence>
<feature type="transmembrane region" description="Helical" evidence="4">
    <location>
        <begin position="21"/>
        <end position="44"/>
    </location>
</feature>
<feature type="domain" description="HTH araC/xylS-type" evidence="5">
    <location>
        <begin position="678"/>
        <end position="775"/>
    </location>
</feature>
<keyword evidence="4" id="KW-0812">Transmembrane</keyword>
<evidence type="ECO:0000256" key="4">
    <source>
        <dbReference type="SAM" id="Phobius"/>
    </source>
</evidence>
<dbReference type="PROSITE" id="PS00041">
    <property type="entry name" value="HTH_ARAC_FAMILY_1"/>
    <property type="match status" value="1"/>
</dbReference>
<reference evidence="6 7" key="1">
    <citation type="submission" date="2021-01" db="EMBL/GenBank/DDBJ databases">
        <title>Genomic Encyclopedia of Type Strains, Phase IV (KMG-IV): sequencing the most valuable type-strain genomes for metagenomic binning, comparative biology and taxonomic classification.</title>
        <authorList>
            <person name="Goeker M."/>
        </authorList>
    </citation>
    <scope>NUCLEOTIDE SEQUENCE [LARGE SCALE GENOMIC DNA]</scope>
    <source>
        <strain evidence="6 7">DSM 23711</strain>
    </source>
</reference>
<keyword evidence="3" id="KW-0804">Transcription</keyword>
<keyword evidence="4" id="KW-1133">Transmembrane helix</keyword>
<name>A0ABS2N5X0_9BACI</name>
<accession>A0ABS2N5X0</accession>
<keyword evidence="1" id="KW-0805">Transcription regulation</keyword>
<protein>
    <submittedName>
        <fullName evidence="6">AraC-like DNA-binding protein</fullName>
    </submittedName>
</protein>
<dbReference type="SUPFAM" id="SSF46689">
    <property type="entry name" value="Homeodomain-like"/>
    <property type="match status" value="2"/>
</dbReference>
<dbReference type="PANTHER" id="PTHR43280">
    <property type="entry name" value="ARAC-FAMILY TRANSCRIPTIONAL REGULATOR"/>
    <property type="match status" value="1"/>
</dbReference>
<evidence type="ECO:0000256" key="3">
    <source>
        <dbReference type="ARBA" id="ARBA00023163"/>
    </source>
</evidence>
<dbReference type="InterPro" id="IPR018060">
    <property type="entry name" value="HTH_AraC"/>
</dbReference>
<proteinExistence type="predicted"/>
<evidence type="ECO:0000256" key="2">
    <source>
        <dbReference type="ARBA" id="ARBA00023125"/>
    </source>
</evidence>
<dbReference type="PROSITE" id="PS01124">
    <property type="entry name" value="HTH_ARAC_FAMILY_2"/>
    <property type="match status" value="1"/>
</dbReference>
<dbReference type="SMART" id="SM00342">
    <property type="entry name" value="HTH_ARAC"/>
    <property type="match status" value="1"/>
</dbReference>
<evidence type="ECO:0000313" key="6">
    <source>
        <dbReference type="EMBL" id="MBM7573547.1"/>
    </source>
</evidence>
<keyword evidence="2" id="KW-0238">DNA-binding</keyword>
<organism evidence="6 7">
    <name type="scientific">Aquibacillus albus</name>
    <dbReference type="NCBI Taxonomy" id="1168171"/>
    <lineage>
        <taxon>Bacteria</taxon>
        <taxon>Bacillati</taxon>
        <taxon>Bacillota</taxon>
        <taxon>Bacilli</taxon>
        <taxon>Bacillales</taxon>
        <taxon>Bacillaceae</taxon>
        <taxon>Aquibacillus</taxon>
    </lineage>
</organism>
<gene>
    <name evidence="6" type="ORF">JOC48_004111</name>
</gene>
<dbReference type="Proteomes" id="UP001296943">
    <property type="component" value="Unassembled WGS sequence"/>
</dbReference>
<evidence type="ECO:0000256" key="1">
    <source>
        <dbReference type="ARBA" id="ARBA00023015"/>
    </source>
</evidence>
<feature type="transmembrane region" description="Helical" evidence="4">
    <location>
        <begin position="305"/>
        <end position="324"/>
    </location>
</feature>
<sequence length="781" mass="91210">MRMKLQNKLPSFLHISGNYRKNLVVFLLLASFPGIIFSFLLFFVSKSQMENELQTVHQNHLYNTIDSIKEQFFNLELLMANWASHANMQDYNDLDVVRDYQNIRDIFDTLISMEGYNPLIGRVELFLNNPKPIVYTKNGYTLLDDEQQLNDYTAFLSHNQKMFWNHSHKSIEAGYKDRYAPLVMVHNLDNHLLAPFGSIIIFLNKDKLEDILQSPYEDGSVFLLRENDQWLFGKENQTQPDPLQTVIMDEIAKRSNSPEPFVYHYDDIKYTVTYDHFTRLGEKWYYVSIAPMTNITAPVVFISKISIYLSLFVFIFAIFLSMFASRKLYAPIEKLIQKVNGSGNNRVPSKNEFELIETQINHLSTESEELQHRLKKQLPHLREGFLLQLVQGYLYAYREEDLLERMQQFGSKDKAKKYVIAFVQMFGFAKLKGRFSEGDEGLVTFLAVNIAEELIHSSDMEADVINFHDLSLGILFSFSEDQSTEDIDRMIVTFSEELIGYINEICKMNVSIGISRTSDSLKSVHSIFEETKQSLSFRNLQENNQIIEMKKMDILMNSHDNFEYPFDLEKEITHAIRLRNTEEAVILVNRFFLTSSEKNVSEAMMKQGALKLLGSIFHIVLQSGLIEDFVTEGANLYEELYKLKDPEEISQWFEDKVIIPIIDELSQKQDQRLRLIVQKVIDMLEENYMEDISLDFCADEVNLNPSILSKVFKEFSGWNFIDYLTNIRLTKAKDLLMETDTKIKDIAESIGYKHSYFNRIFKKHEGITPSEFREMNRKNII</sequence>
<keyword evidence="7" id="KW-1185">Reference proteome</keyword>
<comment type="caution">
    <text evidence="6">The sequence shown here is derived from an EMBL/GenBank/DDBJ whole genome shotgun (WGS) entry which is preliminary data.</text>
</comment>
<evidence type="ECO:0000313" key="7">
    <source>
        <dbReference type="Proteomes" id="UP001296943"/>
    </source>
</evidence>
<dbReference type="InterPro" id="IPR009057">
    <property type="entry name" value="Homeodomain-like_sf"/>
</dbReference>